<name>A0A3T0KTU0_9BACI</name>
<gene>
    <name evidence="2" type="ORF">BAOM_3002</name>
</gene>
<evidence type="ECO:0000313" key="2">
    <source>
        <dbReference type="EMBL" id="AZV43611.1"/>
    </source>
</evidence>
<dbReference type="RefSeq" id="WP_127760754.1">
    <property type="nucleotide sequence ID" value="NZ_CP026095.1"/>
</dbReference>
<dbReference type="Proteomes" id="UP000283095">
    <property type="component" value="Chromosome"/>
</dbReference>
<protein>
    <recommendedName>
        <fullName evidence="1">YodL-like domain-containing protein</fullName>
    </recommendedName>
</protein>
<evidence type="ECO:0000313" key="3">
    <source>
        <dbReference type="Proteomes" id="UP000283095"/>
    </source>
</evidence>
<reference evidence="2 3" key="1">
    <citation type="submission" date="2018-01" db="EMBL/GenBank/DDBJ databases">
        <title>Bacillus asahii Genome sequencing and assembly.</title>
        <authorList>
            <person name="Jiang H."/>
            <person name="Feng Y."/>
            <person name="Zhao F."/>
            <person name="Lin X."/>
        </authorList>
    </citation>
    <scope>NUCLEOTIDE SEQUENCE [LARGE SCALE GENOMIC DNA]</scope>
    <source>
        <strain evidence="2 3">OM18</strain>
    </source>
</reference>
<accession>A0A3T0KTU0</accession>
<evidence type="ECO:0000259" key="1">
    <source>
        <dbReference type="Pfam" id="PF14191"/>
    </source>
</evidence>
<sequence length="98" mass="11585">MCKYEIFQVKRELTREFGYMSKDMLENEINLDNYDSVYQGEIEGNYSNIDTLLEDLFVMFNISHPDNFTGRSMSVSDVVQINDNYFYCDSFGWEKIAV</sequence>
<dbReference type="EMBL" id="CP026095">
    <property type="protein sequence ID" value="AZV43611.1"/>
    <property type="molecule type" value="Genomic_DNA"/>
</dbReference>
<dbReference type="AlphaFoldDB" id="A0A3T0KTU0"/>
<organism evidence="2 3">
    <name type="scientific">Peribacillus asahii</name>
    <dbReference type="NCBI Taxonomy" id="228899"/>
    <lineage>
        <taxon>Bacteria</taxon>
        <taxon>Bacillati</taxon>
        <taxon>Bacillota</taxon>
        <taxon>Bacilli</taxon>
        <taxon>Bacillales</taxon>
        <taxon>Bacillaceae</taxon>
        <taxon>Peribacillus</taxon>
    </lineage>
</organism>
<dbReference type="KEGG" id="pasa:BAOM_3002"/>
<dbReference type="Pfam" id="PF14191">
    <property type="entry name" value="YodL"/>
    <property type="match status" value="1"/>
</dbReference>
<feature type="domain" description="YodL-like" evidence="1">
    <location>
        <begin position="3"/>
        <end position="97"/>
    </location>
</feature>
<dbReference type="InterPro" id="IPR025923">
    <property type="entry name" value="YodL-like_dom"/>
</dbReference>
<dbReference type="OrthoDB" id="2894333at2"/>
<proteinExistence type="predicted"/>